<evidence type="ECO:0000313" key="2">
    <source>
        <dbReference type="EMBL" id="MEF7616637.1"/>
    </source>
</evidence>
<gene>
    <name evidence="2" type="ORF">V4F39_22175</name>
</gene>
<keyword evidence="1" id="KW-0812">Transmembrane</keyword>
<feature type="transmembrane region" description="Helical" evidence="1">
    <location>
        <begin position="44"/>
        <end position="64"/>
    </location>
</feature>
<evidence type="ECO:0000313" key="3">
    <source>
        <dbReference type="Proteomes" id="UP001336250"/>
    </source>
</evidence>
<keyword evidence="3" id="KW-1185">Reference proteome</keyword>
<organism evidence="2 3">
    <name type="scientific">Aquincola agrisoli</name>
    <dbReference type="NCBI Taxonomy" id="3119538"/>
    <lineage>
        <taxon>Bacteria</taxon>
        <taxon>Pseudomonadati</taxon>
        <taxon>Pseudomonadota</taxon>
        <taxon>Betaproteobacteria</taxon>
        <taxon>Burkholderiales</taxon>
        <taxon>Sphaerotilaceae</taxon>
        <taxon>Aquincola</taxon>
    </lineage>
</organism>
<dbReference type="Pfam" id="PF11804">
    <property type="entry name" value="DUF3325"/>
    <property type="match status" value="1"/>
</dbReference>
<dbReference type="InterPro" id="IPR021762">
    <property type="entry name" value="DUF3325"/>
</dbReference>
<keyword evidence="1" id="KW-0472">Membrane</keyword>
<name>A0AAW9QMM7_9BURK</name>
<evidence type="ECO:0000256" key="1">
    <source>
        <dbReference type="SAM" id="Phobius"/>
    </source>
</evidence>
<protein>
    <submittedName>
        <fullName evidence="2">DUF3325 domain-containing protein</fullName>
    </submittedName>
</protein>
<dbReference type="RefSeq" id="WP_332292182.1">
    <property type="nucleotide sequence ID" value="NZ_JAZIBG010000048.1"/>
</dbReference>
<comment type="caution">
    <text evidence="2">The sequence shown here is derived from an EMBL/GenBank/DDBJ whole genome shotgun (WGS) entry which is preliminary data.</text>
</comment>
<keyword evidence="1" id="KW-1133">Transmembrane helix</keyword>
<dbReference type="EMBL" id="JAZIBG010000048">
    <property type="protein sequence ID" value="MEF7616637.1"/>
    <property type="molecule type" value="Genomic_DNA"/>
</dbReference>
<accession>A0AAW9QMM7</accession>
<sequence>MRDGLLLLAAVAMNVAGLGWFALAMEAHWRQVCGTSPMPPRAAAVLRGVAAVALAGSLGLCLQVDHASMAAIVWVMTLAGGALVVAFTLAWRAAWLRWLLAWMPAAR</sequence>
<reference evidence="2 3" key="1">
    <citation type="submission" date="2024-02" db="EMBL/GenBank/DDBJ databases">
        <title>Genome sequence of Aquincola sp. MAHUQ-54.</title>
        <authorList>
            <person name="Huq M.A."/>
        </authorList>
    </citation>
    <scope>NUCLEOTIDE SEQUENCE [LARGE SCALE GENOMIC DNA]</scope>
    <source>
        <strain evidence="2 3">MAHUQ-54</strain>
    </source>
</reference>
<proteinExistence type="predicted"/>
<feature type="transmembrane region" description="Helical" evidence="1">
    <location>
        <begin position="71"/>
        <end position="94"/>
    </location>
</feature>
<dbReference type="Proteomes" id="UP001336250">
    <property type="component" value="Unassembled WGS sequence"/>
</dbReference>
<dbReference type="AlphaFoldDB" id="A0AAW9QMM7"/>